<keyword evidence="2" id="KW-1185">Reference proteome</keyword>
<dbReference type="Proteomes" id="UP000828251">
    <property type="component" value="Unassembled WGS sequence"/>
</dbReference>
<sequence length="131" mass="15461">MEWLGRIIRFEISTGRWHLIRLFRVGPALFHLFFADDLVLFGKADMDQVLLFKRILNYFCEISGHKISARKSIMYFSKGVEDSLCDQISQFFGFQRVLNLGRYLGIPLLHERVTKSTMDFIIEKVRNKLQN</sequence>
<evidence type="ECO:0008006" key="3">
    <source>
        <dbReference type="Google" id="ProtNLM"/>
    </source>
</evidence>
<dbReference type="PANTHER" id="PTHR33116:SF86">
    <property type="entry name" value="REVERSE TRANSCRIPTASE DOMAIN-CONTAINING PROTEIN"/>
    <property type="match status" value="1"/>
</dbReference>
<dbReference type="PANTHER" id="PTHR33116">
    <property type="entry name" value="REVERSE TRANSCRIPTASE ZINC-BINDING DOMAIN-CONTAINING PROTEIN-RELATED-RELATED"/>
    <property type="match status" value="1"/>
</dbReference>
<reference evidence="1 2" key="1">
    <citation type="journal article" date="2021" name="Plant Biotechnol. J.">
        <title>Multi-omics assisted identification of the key and species-specific regulatory components of drought-tolerant mechanisms in Gossypium stocksii.</title>
        <authorList>
            <person name="Yu D."/>
            <person name="Ke L."/>
            <person name="Zhang D."/>
            <person name="Wu Y."/>
            <person name="Sun Y."/>
            <person name="Mei J."/>
            <person name="Sun J."/>
            <person name="Sun Y."/>
        </authorList>
    </citation>
    <scope>NUCLEOTIDE SEQUENCE [LARGE SCALE GENOMIC DNA]</scope>
    <source>
        <strain evidence="2">cv. E1</strain>
        <tissue evidence="1">Leaf</tissue>
    </source>
</reference>
<evidence type="ECO:0000313" key="1">
    <source>
        <dbReference type="EMBL" id="KAH1107013.1"/>
    </source>
</evidence>
<accession>A0A9D3W2Z3</accession>
<name>A0A9D3W2Z3_9ROSI</name>
<evidence type="ECO:0000313" key="2">
    <source>
        <dbReference type="Proteomes" id="UP000828251"/>
    </source>
</evidence>
<comment type="caution">
    <text evidence="1">The sequence shown here is derived from an EMBL/GenBank/DDBJ whole genome shotgun (WGS) entry which is preliminary data.</text>
</comment>
<dbReference type="AlphaFoldDB" id="A0A9D3W2Z3"/>
<protein>
    <recommendedName>
        <fullName evidence="3">Reverse transcriptase domain-containing protein</fullName>
    </recommendedName>
</protein>
<dbReference type="OrthoDB" id="1434716at2759"/>
<proteinExistence type="predicted"/>
<organism evidence="1 2">
    <name type="scientific">Gossypium stocksii</name>
    <dbReference type="NCBI Taxonomy" id="47602"/>
    <lineage>
        <taxon>Eukaryota</taxon>
        <taxon>Viridiplantae</taxon>
        <taxon>Streptophyta</taxon>
        <taxon>Embryophyta</taxon>
        <taxon>Tracheophyta</taxon>
        <taxon>Spermatophyta</taxon>
        <taxon>Magnoliopsida</taxon>
        <taxon>eudicotyledons</taxon>
        <taxon>Gunneridae</taxon>
        <taxon>Pentapetalae</taxon>
        <taxon>rosids</taxon>
        <taxon>malvids</taxon>
        <taxon>Malvales</taxon>
        <taxon>Malvaceae</taxon>
        <taxon>Malvoideae</taxon>
        <taxon>Gossypium</taxon>
    </lineage>
</organism>
<dbReference type="EMBL" id="JAIQCV010000004">
    <property type="protein sequence ID" value="KAH1107013.1"/>
    <property type="molecule type" value="Genomic_DNA"/>
</dbReference>
<gene>
    <name evidence="1" type="ORF">J1N35_010781</name>
</gene>